<protein>
    <submittedName>
        <fullName evidence="1">Uncharacterized protein</fullName>
    </submittedName>
</protein>
<name>A0ABT8X1E2_9FLAO</name>
<accession>A0ABT8X1E2</accession>
<sequence>MKSKKNLQSFSILAGIMMMVLLSSCEKDPVTLALHEPIHPTSSQQVTYNLTKVTSGSISSAKLYEQVNTINSSGTITSTGSDVLLQTWTSPPGDLSYTKSSGHGSNKLIKYRWEVTTPEQSKTFEVTYVTRPYPVTNMPAPVYCQGDPDDVFDVVFIPDTDITVMPDFYDNCHGAIEEAFFDEPHTRFWRRQYNFYINKEKGTATDYDDIATDGTHQVPSNNANLAFAEGRVLMHENNLRDYASGGLFSTEMQNRGTIMHESGHALYDLADEYGSGVHWEEADFPNNWSTLADAQAAGSNYGSCKSSSDATEMGTSGWYHLCVSNCQMVTSGLNHTTYDCPCKTRITYTVLDNAIN</sequence>
<evidence type="ECO:0000313" key="1">
    <source>
        <dbReference type="EMBL" id="MDO5987766.1"/>
    </source>
</evidence>
<comment type="caution">
    <text evidence="1">The sequence shown here is derived from an EMBL/GenBank/DDBJ whole genome shotgun (WGS) entry which is preliminary data.</text>
</comment>
<reference evidence="1" key="1">
    <citation type="submission" date="2023-07" db="EMBL/GenBank/DDBJ databases">
        <title>Two novel species in the genus Flavivirga.</title>
        <authorList>
            <person name="Kwon K."/>
        </authorList>
    </citation>
    <scope>NUCLEOTIDE SEQUENCE</scope>
    <source>
        <strain evidence="1">KACC 14157</strain>
    </source>
</reference>
<dbReference type="Gene3D" id="3.40.390.10">
    <property type="entry name" value="Collagenase (Catalytic Domain)"/>
    <property type="match status" value="1"/>
</dbReference>
<gene>
    <name evidence="1" type="ORF">Q4Q39_10180</name>
</gene>
<dbReference type="RefSeq" id="WP_303282337.1">
    <property type="nucleotide sequence ID" value="NZ_BAABCZ010000011.1"/>
</dbReference>
<dbReference type="InterPro" id="IPR024079">
    <property type="entry name" value="MetalloPept_cat_dom_sf"/>
</dbReference>
<dbReference type="PROSITE" id="PS51257">
    <property type="entry name" value="PROKAR_LIPOPROTEIN"/>
    <property type="match status" value="1"/>
</dbReference>
<proteinExistence type="predicted"/>
<dbReference type="EMBL" id="JAUOEM010000003">
    <property type="protein sequence ID" value="MDO5987766.1"/>
    <property type="molecule type" value="Genomic_DNA"/>
</dbReference>
<dbReference type="Proteomes" id="UP001176891">
    <property type="component" value="Unassembled WGS sequence"/>
</dbReference>
<organism evidence="1 2">
    <name type="scientific">Flavivirga amylovorans</name>
    <dbReference type="NCBI Taxonomy" id="870486"/>
    <lineage>
        <taxon>Bacteria</taxon>
        <taxon>Pseudomonadati</taxon>
        <taxon>Bacteroidota</taxon>
        <taxon>Flavobacteriia</taxon>
        <taxon>Flavobacteriales</taxon>
        <taxon>Flavobacteriaceae</taxon>
        <taxon>Flavivirga</taxon>
    </lineage>
</organism>
<keyword evidence="2" id="KW-1185">Reference proteome</keyword>
<evidence type="ECO:0000313" key="2">
    <source>
        <dbReference type="Proteomes" id="UP001176891"/>
    </source>
</evidence>